<dbReference type="InterPro" id="IPR002220">
    <property type="entry name" value="DapA-like"/>
</dbReference>
<dbReference type="OrthoDB" id="9778880at2"/>
<dbReference type="EMBL" id="AMSI01000015">
    <property type="protein sequence ID" value="EKF40783.1"/>
    <property type="molecule type" value="Genomic_DNA"/>
</dbReference>
<evidence type="ECO:0000313" key="6">
    <source>
        <dbReference type="EMBL" id="EKF40783.1"/>
    </source>
</evidence>
<dbReference type="Pfam" id="PF00701">
    <property type="entry name" value="DHDPS"/>
    <property type="match status" value="1"/>
</dbReference>
<keyword evidence="7" id="KW-1185">Reference proteome</keyword>
<feature type="active site" description="Proton donor/acceptor" evidence="4">
    <location>
        <position position="137"/>
    </location>
</feature>
<dbReference type="InterPro" id="IPR013785">
    <property type="entry name" value="Aldolase_TIM"/>
</dbReference>
<evidence type="ECO:0000256" key="5">
    <source>
        <dbReference type="PIRSR" id="PIRSR001365-2"/>
    </source>
</evidence>
<dbReference type="PRINTS" id="PR00146">
    <property type="entry name" value="DHPICSNTHASE"/>
</dbReference>
<proteinExistence type="inferred from homology"/>
<dbReference type="PATRIC" id="fig|1231190.3.peg.3987"/>
<dbReference type="PIRSF" id="PIRSF001365">
    <property type="entry name" value="DHDPS"/>
    <property type="match status" value="1"/>
</dbReference>
<sequence>MSHIKPKGSFVALVTPMNNDGSIDFEGFRTLLNWHAENGTEAVLIMGSTGEVSMLSPEERRAIISQTAKMKPGNMLMYYGCTGNNTETTIDYVRYAKAEGADGAIIAAPAYICADNDAITDYALEVCDAEDFPIGFYNNPPRVKTDLHWTDILKLAKHPNMVVLKESTTRVGQVAQVCAAKPDMSIMCCCSPNLGLVIPTMSLGGHGTANMTGNIIPQEMAVISKPWKTGEDAFACREAWLANLPMLHFAYSAINPVAIKTLMRMIGLPSGPLRKPLKPISGAALQAGVDAVRKLGLEERYGFRVSPSVVAAE</sequence>
<comment type="similarity">
    <text evidence="1 3">Belongs to the DapA family.</text>
</comment>
<evidence type="ECO:0000256" key="2">
    <source>
        <dbReference type="ARBA" id="ARBA00023239"/>
    </source>
</evidence>
<name>K2MZU8_9HYPH</name>
<dbReference type="PANTHER" id="PTHR12128">
    <property type="entry name" value="DIHYDRODIPICOLINATE SYNTHASE"/>
    <property type="match status" value="1"/>
</dbReference>
<dbReference type="GO" id="GO:0008840">
    <property type="term" value="F:4-hydroxy-tetrahydrodipicolinate synthase activity"/>
    <property type="evidence" value="ECO:0007669"/>
    <property type="project" value="TreeGrafter"/>
</dbReference>
<evidence type="ECO:0000256" key="1">
    <source>
        <dbReference type="ARBA" id="ARBA00007592"/>
    </source>
</evidence>
<feature type="active site" description="Schiff-base intermediate with substrate" evidence="4">
    <location>
        <position position="165"/>
    </location>
</feature>
<dbReference type="Gene3D" id="3.20.20.70">
    <property type="entry name" value="Aldolase class I"/>
    <property type="match status" value="1"/>
</dbReference>
<dbReference type="RefSeq" id="WP_009452069.1">
    <property type="nucleotide sequence ID" value="NZ_AMSI01000015.1"/>
</dbReference>
<dbReference type="Proteomes" id="UP000007374">
    <property type="component" value="Unassembled WGS sequence"/>
</dbReference>
<accession>K2MZU8</accession>
<evidence type="ECO:0000256" key="4">
    <source>
        <dbReference type="PIRSR" id="PIRSR001365-1"/>
    </source>
</evidence>
<dbReference type="AlphaFoldDB" id="K2MZU8"/>
<feature type="binding site" evidence="5">
    <location>
        <position position="49"/>
    </location>
    <ligand>
        <name>pyruvate</name>
        <dbReference type="ChEBI" id="CHEBI:15361"/>
    </ligand>
</feature>
<reference evidence="6 7" key="1">
    <citation type="journal article" date="2012" name="J. Bacteriol.">
        <title>Genome Sequence of Nitratireductor indicus Type Strain C115.</title>
        <authorList>
            <person name="Lai Q."/>
            <person name="Li G."/>
            <person name="Yu Z."/>
            <person name="Shao Z."/>
        </authorList>
    </citation>
    <scope>NUCLEOTIDE SEQUENCE [LARGE SCALE GENOMIC DNA]</scope>
    <source>
        <strain evidence="6 7">C115</strain>
    </source>
</reference>
<dbReference type="PANTHER" id="PTHR12128:SF66">
    <property type="entry name" value="4-HYDROXY-2-OXOGLUTARATE ALDOLASE, MITOCHONDRIAL"/>
    <property type="match status" value="1"/>
</dbReference>
<dbReference type="eggNOG" id="COG0329">
    <property type="taxonomic scope" value="Bacteria"/>
</dbReference>
<protein>
    <submittedName>
        <fullName evidence="6">Dihydrodipicolinate synthetase</fullName>
    </submittedName>
</protein>
<comment type="caution">
    <text evidence="6">The sequence shown here is derived from an EMBL/GenBank/DDBJ whole genome shotgun (WGS) entry which is preliminary data.</text>
</comment>
<evidence type="ECO:0000256" key="3">
    <source>
        <dbReference type="PIRNR" id="PIRNR001365"/>
    </source>
</evidence>
<dbReference type="SMART" id="SM01130">
    <property type="entry name" value="DHDPS"/>
    <property type="match status" value="1"/>
</dbReference>
<evidence type="ECO:0000313" key="7">
    <source>
        <dbReference type="Proteomes" id="UP000007374"/>
    </source>
</evidence>
<dbReference type="STRING" id="721133.SAMN05216176_11360"/>
<keyword evidence="2 3" id="KW-0456">Lyase</keyword>
<gene>
    <name evidence="6" type="ORF">NA8A_19298</name>
</gene>
<dbReference type="SUPFAM" id="SSF51569">
    <property type="entry name" value="Aldolase"/>
    <property type="match status" value="1"/>
</dbReference>
<organism evidence="6 7">
    <name type="scientific">Nitratireductor indicus C115</name>
    <dbReference type="NCBI Taxonomy" id="1231190"/>
    <lineage>
        <taxon>Bacteria</taxon>
        <taxon>Pseudomonadati</taxon>
        <taxon>Pseudomonadota</taxon>
        <taxon>Alphaproteobacteria</taxon>
        <taxon>Hyphomicrobiales</taxon>
        <taxon>Phyllobacteriaceae</taxon>
        <taxon>Nitratireductor</taxon>
    </lineage>
</organism>